<evidence type="ECO:0000256" key="11">
    <source>
        <dbReference type="ARBA" id="ARBA00047872"/>
    </source>
</evidence>
<dbReference type="NCBIfam" id="NF005154">
    <property type="entry name" value="PRK06635.1-2"/>
    <property type="match status" value="1"/>
</dbReference>
<dbReference type="Pfam" id="PF00696">
    <property type="entry name" value="AA_kinase"/>
    <property type="match status" value="1"/>
</dbReference>
<dbReference type="UniPathway" id="UPA00034">
    <property type="reaction ID" value="UER00015"/>
</dbReference>
<dbReference type="NCBIfam" id="TIGR00656">
    <property type="entry name" value="asp_kin_monofn"/>
    <property type="match status" value="1"/>
</dbReference>
<dbReference type="GO" id="GO:0005524">
    <property type="term" value="F:ATP binding"/>
    <property type="evidence" value="ECO:0007669"/>
    <property type="project" value="UniProtKB-KW"/>
</dbReference>
<dbReference type="NCBIfam" id="TIGR00657">
    <property type="entry name" value="asp_kinases"/>
    <property type="match status" value="1"/>
</dbReference>
<dbReference type="Gene3D" id="3.40.1160.10">
    <property type="entry name" value="Acetylglutamate kinase-like"/>
    <property type="match status" value="1"/>
</dbReference>
<evidence type="ECO:0000256" key="12">
    <source>
        <dbReference type="PIRSR" id="PIRSR000726-1"/>
    </source>
</evidence>
<evidence type="ECO:0000313" key="17">
    <source>
        <dbReference type="Proteomes" id="UP000183287"/>
    </source>
</evidence>
<evidence type="ECO:0000256" key="3">
    <source>
        <dbReference type="ARBA" id="ARBA00005139"/>
    </source>
</evidence>
<dbReference type="FunFam" id="3.30.2130.10:FF:000002">
    <property type="entry name" value="Aspartokinase"/>
    <property type="match status" value="1"/>
</dbReference>
<evidence type="ECO:0000256" key="2">
    <source>
        <dbReference type="ARBA" id="ARBA00004986"/>
    </source>
</evidence>
<feature type="binding site" evidence="12">
    <location>
        <position position="184"/>
    </location>
    <ligand>
        <name>ATP</name>
        <dbReference type="ChEBI" id="CHEBI:30616"/>
    </ligand>
</feature>
<dbReference type="Proteomes" id="UP000183287">
    <property type="component" value="Unassembled WGS sequence"/>
</dbReference>
<evidence type="ECO:0000256" key="7">
    <source>
        <dbReference type="ARBA" id="ARBA00022741"/>
    </source>
</evidence>
<dbReference type="InterPro" id="IPR054352">
    <property type="entry name" value="ACT_Aspartokinase"/>
</dbReference>
<feature type="binding site" evidence="12">
    <location>
        <begin position="209"/>
        <end position="210"/>
    </location>
    <ligand>
        <name>ATP</name>
        <dbReference type="ChEBI" id="CHEBI:30616"/>
    </ligand>
</feature>
<evidence type="ECO:0000256" key="4">
    <source>
        <dbReference type="ARBA" id="ARBA00010122"/>
    </source>
</evidence>
<dbReference type="InterPro" id="IPR005260">
    <property type="entry name" value="Asp_kin_monofn"/>
</dbReference>
<dbReference type="RefSeq" id="WP_074905042.1">
    <property type="nucleotide sequence ID" value="NZ_FOUB01000015.1"/>
</dbReference>
<evidence type="ECO:0000256" key="5">
    <source>
        <dbReference type="ARBA" id="ARBA00022605"/>
    </source>
</evidence>
<dbReference type="InterPro" id="IPR001341">
    <property type="entry name" value="Asp_kinase"/>
</dbReference>
<dbReference type="AlphaFoldDB" id="A0A1I4NKY8"/>
<comment type="similarity">
    <text evidence="4 13">Belongs to the aspartokinase family.</text>
</comment>
<dbReference type="CDD" id="cd04923">
    <property type="entry name" value="ACT_AK-LysC-DapG-like_2"/>
    <property type="match status" value="1"/>
</dbReference>
<evidence type="ECO:0000256" key="6">
    <source>
        <dbReference type="ARBA" id="ARBA00022679"/>
    </source>
</evidence>
<comment type="pathway">
    <text evidence="1 14">Amino-acid biosynthesis; L-lysine biosynthesis via DAP pathway; (S)-tetrahydrodipicolinate from L-aspartate: step 1/4.</text>
</comment>
<dbReference type="SUPFAM" id="SSF55021">
    <property type="entry name" value="ACT-like"/>
    <property type="match status" value="2"/>
</dbReference>
<feature type="binding site" evidence="12">
    <location>
        <begin position="7"/>
        <end position="10"/>
    </location>
    <ligand>
        <name>ATP</name>
        <dbReference type="ChEBI" id="CHEBI:30616"/>
    </ligand>
</feature>
<dbReference type="CDD" id="cd04261">
    <property type="entry name" value="AAK_AKii-LysC-BS"/>
    <property type="match status" value="1"/>
</dbReference>
<dbReference type="PROSITE" id="PS51671">
    <property type="entry name" value="ACT"/>
    <property type="match status" value="1"/>
</dbReference>
<dbReference type="CDD" id="cd04913">
    <property type="entry name" value="ACT_AKii-LysC-BS-like_1"/>
    <property type="match status" value="1"/>
</dbReference>
<dbReference type="InterPro" id="IPR002912">
    <property type="entry name" value="ACT_dom"/>
</dbReference>
<dbReference type="STRING" id="44574.AAW31_13275"/>
<keyword evidence="6 13" id="KW-0808">Transferase</keyword>
<protein>
    <recommendedName>
        <fullName evidence="13">Aspartokinase</fullName>
        <ecNumber evidence="13">2.7.2.4</ecNumber>
    </recommendedName>
</protein>
<comment type="pathway">
    <text evidence="2 14">Amino-acid biosynthesis; L-methionine biosynthesis via de novo pathway; L-homoserine from L-aspartate: step 1/3.</text>
</comment>
<dbReference type="InterPro" id="IPR018042">
    <property type="entry name" value="Aspartate_kinase_CS"/>
</dbReference>
<dbReference type="PIRSF" id="PIRSF000726">
    <property type="entry name" value="Asp_kin"/>
    <property type="match status" value="1"/>
</dbReference>
<dbReference type="PROSITE" id="PS00324">
    <property type="entry name" value="ASPARTOKINASE"/>
    <property type="match status" value="1"/>
</dbReference>
<dbReference type="GO" id="GO:0009089">
    <property type="term" value="P:lysine biosynthetic process via diaminopimelate"/>
    <property type="evidence" value="ECO:0007669"/>
    <property type="project" value="UniProtKB-UniPathway"/>
</dbReference>
<keyword evidence="8 13" id="KW-0418">Kinase</keyword>
<proteinExistence type="inferred from homology"/>
<dbReference type="GO" id="GO:0009088">
    <property type="term" value="P:threonine biosynthetic process"/>
    <property type="evidence" value="ECO:0007669"/>
    <property type="project" value="UniProtKB-UniPathway"/>
</dbReference>
<keyword evidence="5 14" id="KW-0028">Amino-acid biosynthesis</keyword>
<feature type="binding site" evidence="12">
    <location>
        <position position="179"/>
    </location>
    <ligand>
        <name>ATP</name>
        <dbReference type="ChEBI" id="CHEBI:30616"/>
    </ligand>
</feature>
<evidence type="ECO:0000256" key="13">
    <source>
        <dbReference type="RuleBase" id="RU003448"/>
    </source>
</evidence>
<keyword evidence="17" id="KW-1185">Reference proteome</keyword>
<dbReference type="InterPro" id="IPR041740">
    <property type="entry name" value="AKii-LysC-BS"/>
</dbReference>
<evidence type="ECO:0000313" key="16">
    <source>
        <dbReference type="EMBL" id="SFM16194.1"/>
    </source>
</evidence>
<keyword evidence="9 12" id="KW-0067">ATP-binding</keyword>
<evidence type="ECO:0000259" key="15">
    <source>
        <dbReference type="PROSITE" id="PS51671"/>
    </source>
</evidence>
<evidence type="ECO:0000256" key="8">
    <source>
        <dbReference type="ARBA" id="ARBA00022777"/>
    </source>
</evidence>
<evidence type="ECO:0000256" key="9">
    <source>
        <dbReference type="ARBA" id="ARBA00022840"/>
    </source>
</evidence>
<keyword evidence="10" id="KW-0457">Lysine biosynthesis</keyword>
<dbReference type="UniPathway" id="UPA00051">
    <property type="reaction ID" value="UER00462"/>
</dbReference>
<dbReference type="InterPro" id="IPR001048">
    <property type="entry name" value="Asp/Glu/Uridylate_kinase"/>
</dbReference>
<evidence type="ECO:0000256" key="10">
    <source>
        <dbReference type="ARBA" id="ARBA00023154"/>
    </source>
</evidence>
<keyword evidence="7 12" id="KW-0547">Nucleotide-binding</keyword>
<dbReference type="PANTHER" id="PTHR21499">
    <property type="entry name" value="ASPARTATE KINASE"/>
    <property type="match status" value="1"/>
</dbReference>
<evidence type="ECO:0000256" key="1">
    <source>
        <dbReference type="ARBA" id="ARBA00004766"/>
    </source>
</evidence>
<dbReference type="Gene3D" id="3.30.2130.10">
    <property type="entry name" value="VC0802-like"/>
    <property type="match status" value="1"/>
</dbReference>
<feature type="binding site" evidence="12">
    <location>
        <position position="74"/>
    </location>
    <ligand>
        <name>substrate</name>
    </ligand>
</feature>
<feature type="domain" description="ACT" evidence="15">
    <location>
        <begin position="266"/>
        <end position="350"/>
    </location>
</feature>
<evidence type="ECO:0000256" key="14">
    <source>
        <dbReference type="RuleBase" id="RU004249"/>
    </source>
</evidence>
<name>A0A1I4NKY8_9PROT</name>
<dbReference type="EC" id="2.7.2.4" evidence="13"/>
<reference evidence="17" key="1">
    <citation type="submission" date="2016-10" db="EMBL/GenBank/DDBJ databases">
        <authorList>
            <person name="Varghese N."/>
            <person name="Submissions S."/>
        </authorList>
    </citation>
    <scope>NUCLEOTIDE SEQUENCE [LARGE SCALE GENOMIC DNA]</scope>
    <source>
        <strain evidence="17">Nm44</strain>
    </source>
</reference>
<dbReference type="GO" id="GO:0009090">
    <property type="term" value="P:homoserine biosynthetic process"/>
    <property type="evidence" value="ECO:0007669"/>
    <property type="project" value="TreeGrafter"/>
</dbReference>
<dbReference type="GO" id="GO:0005829">
    <property type="term" value="C:cytosol"/>
    <property type="evidence" value="ECO:0007669"/>
    <property type="project" value="TreeGrafter"/>
</dbReference>
<accession>A0A1I4NKY8</accession>
<dbReference type="Pfam" id="PF22468">
    <property type="entry name" value="ACT_9"/>
    <property type="match status" value="1"/>
</dbReference>
<sequence length="409" mass="44479">MALFVQKYGGTSVGSTERIKNVARRVAKLYAQGHELVVVVSAMSGETNRLITLAKEIQTNPDPRELDVMVSTGEQVTVALLAMALKELNIKAKSYTGAQVRILTDNAYTKARILKIDEDRIRSDLKAGNIVVVAGFQGIDDANNITTLGRGGSDTTGVALAAALKADECQIYTDVNGIYTTDPRIVPEARKLKTIIFEEMLEMASLGSKVLQIRSVEFAGKYKVKLRVLSSFEEEGEGTLITFEEDNNMEQAVISGIAFNRDEAKITILGAPDHPGVAYQILGPVADANIDVDMIIQNVSHDGTTDFSFTVNRSEFANTMGILKDKILPHIGARDIMGGDKIAKVSVVGVGMRSHAGIASKMFRVLAEEGINIQMISTSEIKISVVVDEKYMELAVRVLHKAFDLDRAQ</sequence>
<gene>
    <name evidence="16" type="ORF">SAMN05421863_101550</name>
</gene>
<dbReference type="SUPFAM" id="SSF53633">
    <property type="entry name" value="Carbamate kinase-like"/>
    <property type="match status" value="1"/>
</dbReference>
<dbReference type="UniPathway" id="UPA00050">
    <property type="reaction ID" value="UER00461"/>
</dbReference>
<dbReference type="EMBL" id="FOUB01000015">
    <property type="protein sequence ID" value="SFM16194.1"/>
    <property type="molecule type" value="Genomic_DNA"/>
</dbReference>
<dbReference type="InterPro" id="IPR036393">
    <property type="entry name" value="AceGlu_kinase-like_sf"/>
</dbReference>
<dbReference type="InterPro" id="IPR045865">
    <property type="entry name" value="ACT-like_dom_sf"/>
</dbReference>
<dbReference type="FunFam" id="3.40.1160.10:FF:000002">
    <property type="entry name" value="Aspartokinase"/>
    <property type="match status" value="1"/>
</dbReference>
<feature type="binding site" evidence="12">
    <location>
        <position position="47"/>
    </location>
    <ligand>
        <name>substrate</name>
    </ligand>
</feature>
<dbReference type="NCBIfam" id="NF005155">
    <property type="entry name" value="PRK06635.1-4"/>
    <property type="match status" value="1"/>
</dbReference>
<dbReference type="PANTHER" id="PTHR21499:SF3">
    <property type="entry name" value="ASPARTOKINASE"/>
    <property type="match status" value="1"/>
</dbReference>
<comment type="pathway">
    <text evidence="3 14">Amino-acid biosynthesis; L-threonine biosynthesis; L-threonine from L-aspartate: step 1/5.</text>
</comment>
<organism evidence="16 17">
    <name type="scientific">Nitrosomonas communis</name>
    <dbReference type="NCBI Taxonomy" id="44574"/>
    <lineage>
        <taxon>Bacteria</taxon>
        <taxon>Pseudomonadati</taxon>
        <taxon>Pseudomonadota</taxon>
        <taxon>Betaproteobacteria</taxon>
        <taxon>Nitrosomonadales</taxon>
        <taxon>Nitrosomonadaceae</taxon>
        <taxon>Nitrosomonas</taxon>
    </lineage>
</organism>
<dbReference type="OrthoDB" id="9799110at2"/>
<dbReference type="GO" id="GO:0004072">
    <property type="term" value="F:aspartate kinase activity"/>
    <property type="evidence" value="ECO:0007669"/>
    <property type="project" value="UniProtKB-EC"/>
</dbReference>
<dbReference type="Pfam" id="PF01842">
    <property type="entry name" value="ACT"/>
    <property type="match status" value="1"/>
</dbReference>
<comment type="catalytic activity">
    <reaction evidence="11 13">
        <text>L-aspartate + ATP = 4-phospho-L-aspartate + ADP</text>
        <dbReference type="Rhea" id="RHEA:23776"/>
        <dbReference type="ChEBI" id="CHEBI:29991"/>
        <dbReference type="ChEBI" id="CHEBI:30616"/>
        <dbReference type="ChEBI" id="CHEBI:57535"/>
        <dbReference type="ChEBI" id="CHEBI:456216"/>
        <dbReference type="EC" id="2.7.2.4"/>
    </reaction>
</comment>
<feature type="binding site" evidence="12">
    <location>
        <begin position="173"/>
        <end position="174"/>
    </location>
    <ligand>
        <name>ATP</name>
        <dbReference type="ChEBI" id="CHEBI:30616"/>
    </ligand>
</feature>